<dbReference type="PANTHER" id="PTHR30622:SF4">
    <property type="entry name" value="UNDECAPRENYL-DIPHOSPHATASE"/>
    <property type="match status" value="1"/>
</dbReference>
<evidence type="ECO:0000256" key="9">
    <source>
        <dbReference type="ARBA" id="ARBA00023136"/>
    </source>
</evidence>
<dbReference type="Pfam" id="PF02673">
    <property type="entry name" value="BacA"/>
    <property type="match status" value="1"/>
</dbReference>
<dbReference type="Proteomes" id="UP000316609">
    <property type="component" value="Unassembled WGS sequence"/>
</dbReference>
<dbReference type="AlphaFoldDB" id="A0A538TGF2"/>
<reference evidence="15 16" key="1">
    <citation type="journal article" date="2019" name="Nat. Microbiol.">
        <title>Mediterranean grassland soil C-N compound turnover is dependent on rainfall and depth, and is mediated by genomically divergent microorganisms.</title>
        <authorList>
            <person name="Diamond S."/>
            <person name="Andeer P.F."/>
            <person name="Li Z."/>
            <person name="Crits-Christoph A."/>
            <person name="Burstein D."/>
            <person name="Anantharaman K."/>
            <person name="Lane K.R."/>
            <person name="Thomas B.C."/>
            <person name="Pan C."/>
            <person name="Northen T.R."/>
            <person name="Banfield J.F."/>
        </authorList>
    </citation>
    <scope>NUCLEOTIDE SEQUENCE [LARGE SCALE GENOMIC DNA]</scope>
    <source>
        <strain evidence="15">WS_8</strain>
    </source>
</reference>
<evidence type="ECO:0000256" key="4">
    <source>
        <dbReference type="ARBA" id="ARBA00021581"/>
    </source>
</evidence>
<dbReference type="GO" id="GO:0005886">
    <property type="term" value="C:plasma membrane"/>
    <property type="evidence" value="ECO:0007669"/>
    <property type="project" value="UniProtKB-SubCell"/>
</dbReference>
<protein>
    <recommendedName>
        <fullName evidence="4">Undecaprenyl-diphosphatase</fullName>
        <ecNumber evidence="3">3.6.1.27</ecNumber>
    </recommendedName>
    <alternativeName>
        <fullName evidence="12">Bacitracin resistance protein</fullName>
    </alternativeName>
    <alternativeName>
        <fullName evidence="11">Undecaprenyl pyrophosphate phosphatase</fullName>
    </alternativeName>
</protein>
<evidence type="ECO:0000256" key="13">
    <source>
        <dbReference type="ARBA" id="ARBA00047594"/>
    </source>
</evidence>
<feature type="transmembrane region" description="Helical" evidence="14">
    <location>
        <begin position="29"/>
        <end position="46"/>
    </location>
</feature>
<keyword evidence="7" id="KW-0378">Hydrolase</keyword>
<name>A0A538TGF2_UNCEI</name>
<keyword evidence="9 14" id="KW-0472">Membrane</keyword>
<feature type="non-terminal residue" evidence="15">
    <location>
        <position position="1"/>
    </location>
</feature>
<keyword evidence="5" id="KW-1003">Cell membrane</keyword>
<comment type="subcellular location">
    <subcellularLocation>
        <location evidence="1">Cell membrane</location>
        <topology evidence="1">Multi-pass membrane protein</topology>
    </subcellularLocation>
</comment>
<accession>A0A538TGF2</accession>
<evidence type="ECO:0000313" key="16">
    <source>
        <dbReference type="Proteomes" id="UP000316609"/>
    </source>
</evidence>
<dbReference type="PANTHER" id="PTHR30622">
    <property type="entry name" value="UNDECAPRENYL-DIPHOSPHATASE"/>
    <property type="match status" value="1"/>
</dbReference>
<evidence type="ECO:0000256" key="14">
    <source>
        <dbReference type="SAM" id="Phobius"/>
    </source>
</evidence>
<evidence type="ECO:0000256" key="3">
    <source>
        <dbReference type="ARBA" id="ARBA00012374"/>
    </source>
</evidence>
<comment type="caution">
    <text evidence="15">The sequence shown here is derived from an EMBL/GenBank/DDBJ whole genome shotgun (WGS) entry which is preliminary data.</text>
</comment>
<gene>
    <name evidence="15" type="ORF">E6K78_11360</name>
</gene>
<evidence type="ECO:0000256" key="7">
    <source>
        <dbReference type="ARBA" id="ARBA00022801"/>
    </source>
</evidence>
<organism evidence="15 16">
    <name type="scientific">Eiseniibacteriota bacterium</name>
    <dbReference type="NCBI Taxonomy" id="2212470"/>
    <lineage>
        <taxon>Bacteria</taxon>
        <taxon>Candidatus Eiseniibacteriota</taxon>
    </lineage>
</organism>
<feature type="transmembrane region" description="Helical" evidence="14">
    <location>
        <begin position="58"/>
        <end position="77"/>
    </location>
</feature>
<evidence type="ECO:0000256" key="1">
    <source>
        <dbReference type="ARBA" id="ARBA00004651"/>
    </source>
</evidence>
<dbReference type="GO" id="GO:0050380">
    <property type="term" value="F:undecaprenyl-diphosphatase activity"/>
    <property type="evidence" value="ECO:0007669"/>
    <property type="project" value="UniProtKB-EC"/>
</dbReference>
<comment type="similarity">
    <text evidence="2">Belongs to the UppP family.</text>
</comment>
<dbReference type="InterPro" id="IPR003824">
    <property type="entry name" value="UppP"/>
</dbReference>
<evidence type="ECO:0000313" key="15">
    <source>
        <dbReference type="EMBL" id="TMQ62697.1"/>
    </source>
</evidence>
<dbReference type="GO" id="GO:0046677">
    <property type="term" value="P:response to antibiotic"/>
    <property type="evidence" value="ECO:0007669"/>
    <property type="project" value="UniProtKB-KW"/>
</dbReference>
<dbReference type="EMBL" id="VBOY01000125">
    <property type="protein sequence ID" value="TMQ62697.1"/>
    <property type="molecule type" value="Genomic_DNA"/>
</dbReference>
<evidence type="ECO:0000256" key="2">
    <source>
        <dbReference type="ARBA" id="ARBA00010621"/>
    </source>
</evidence>
<sequence>RFSFLLATPITLGAGVLELRKLGHGVAPLPLLIGVATAAATGFLAIRGLIRWLGRSGFGVFFAYRAAFAALILLLAAHR</sequence>
<comment type="catalytic activity">
    <reaction evidence="13">
        <text>di-trans,octa-cis-undecaprenyl diphosphate + H2O = di-trans,octa-cis-undecaprenyl phosphate + phosphate + H(+)</text>
        <dbReference type="Rhea" id="RHEA:28094"/>
        <dbReference type="ChEBI" id="CHEBI:15377"/>
        <dbReference type="ChEBI" id="CHEBI:15378"/>
        <dbReference type="ChEBI" id="CHEBI:43474"/>
        <dbReference type="ChEBI" id="CHEBI:58405"/>
        <dbReference type="ChEBI" id="CHEBI:60392"/>
        <dbReference type="EC" id="3.6.1.27"/>
    </reaction>
</comment>
<proteinExistence type="inferred from homology"/>
<evidence type="ECO:0000256" key="5">
    <source>
        <dbReference type="ARBA" id="ARBA00022475"/>
    </source>
</evidence>
<evidence type="ECO:0000256" key="11">
    <source>
        <dbReference type="ARBA" id="ARBA00032707"/>
    </source>
</evidence>
<evidence type="ECO:0000256" key="12">
    <source>
        <dbReference type="ARBA" id="ARBA00032932"/>
    </source>
</evidence>
<dbReference type="EC" id="3.6.1.27" evidence="3"/>
<keyword evidence="10" id="KW-0046">Antibiotic resistance</keyword>
<evidence type="ECO:0000256" key="6">
    <source>
        <dbReference type="ARBA" id="ARBA00022692"/>
    </source>
</evidence>
<keyword evidence="6 14" id="KW-0812">Transmembrane</keyword>
<evidence type="ECO:0000256" key="10">
    <source>
        <dbReference type="ARBA" id="ARBA00023251"/>
    </source>
</evidence>
<keyword evidence="8 14" id="KW-1133">Transmembrane helix</keyword>
<evidence type="ECO:0000256" key="8">
    <source>
        <dbReference type="ARBA" id="ARBA00022989"/>
    </source>
</evidence>